<dbReference type="InterPro" id="IPR006016">
    <property type="entry name" value="UspA"/>
</dbReference>
<accession>A0A5J4L1P5</accession>
<protein>
    <submittedName>
        <fullName evidence="3">Universal stress protein</fullName>
    </submittedName>
</protein>
<dbReference type="PANTHER" id="PTHR46268:SF6">
    <property type="entry name" value="UNIVERSAL STRESS PROTEIN UP12"/>
    <property type="match status" value="1"/>
</dbReference>
<dbReference type="AlphaFoldDB" id="A0A5J4L1P5"/>
<dbReference type="CDD" id="cd00293">
    <property type="entry name" value="USP-like"/>
    <property type="match status" value="2"/>
</dbReference>
<organism evidence="3">
    <name type="scientific">hot springs metagenome</name>
    <dbReference type="NCBI Taxonomy" id="433727"/>
    <lineage>
        <taxon>unclassified sequences</taxon>
        <taxon>metagenomes</taxon>
        <taxon>ecological metagenomes</taxon>
    </lineage>
</organism>
<evidence type="ECO:0000259" key="2">
    <source>
        <dbReference type="Pfam" id="PF00582"/>
    </source>
</evidence>
<sequence>MLVAIDGSESSMHALKESFKLARNEKSWITVVSVVPEYRGDLDLVAVGNIMSSMKKPCEDALQKAYELAKAEGILIKTVCEEGEPYERIIDIANAENCELIVMGRRGLSRLERVLMGSVTARVIGHSPIDILIVPLDAEIGWQRILVATDGSIYSKAAADRALDFAFQYGGQLIVVSVVDVPIEFYGEAPGAVEDLIKRAKEYTEDVKRRAESAGIKAAVFVREGETYKTILDIAKEQNADTIVMGSHGRTGLKRLLMGSVTEKVIGYASCPVLVVKG</sequence>
<feature type="domain" description="UspA" evidence="2">
    <location>
        <begin position="1"/>
        <end position="135"/>
    </location>
</feature>
<dbReference type="EMBL" id="BLAB01000001">
    <property type="protein sequence ID" value="GER92750.1"/>
    <property type="molecule type" value="Genomic_DNA"/>
</dbReference>
<dbReference type="InterPro" id="IPR006015">
    <property type="entry name" value="Universal_stress_UspA"/>
</dbReference>
<dbReference type="SUPFAM" id="SSF52402">
    <property type="entry name" value="Adenine nucleotide alpha hydrolases-like"/>
    <property type="match status" value="2"/>
</dbReference>
<name>A0A5J4L1P5_9ZZZZ</name>
<gene>
    <name evidence="3" type="ORF">A45J_0475</name>
</gene>
<evidence type="ECO:0000256" key="1">
    <source>
        <dbReference type="ARBA" id="ARBA00008791"/>
    </source>
</evidence>
<comment type="caution">
    <text evidence="3">The sequence shown here is derived from an EMBL/GenBank/DDBJ whole genome shotgun (WGS) entry which is preliminary data.</text>
</comment>
<feature type="domain" description="UspA" evidence="2">
    <location>
        <begin position="142"/>
        <end position="277"/>
    </location>
</feature>
<reference evidence="3" key="1">
    <citation type="submission" date="2019-10" db="EMBL/GenBank/DDBJ databases">
        <title>Metagenomic sequencing of thiosulfate-disproportionating enrichment culture.</title>
        <authorList>
            <person name="Umezawa K."/>
            <person name="Kojima H."/>
            <person name="Fukui M."/>
        </authorList>
    </citation>
    <scope>NUCLEOTIDE SEQUENCE</scope>
    <source>
        <strain evidence="3">45J</strain>
    </source>
</reference>
<dbReference type="Pfam" id="PF00582">
    <property type="entry name" value="Usp"/>
    <property type="match status" value="2"/>
</dbReference>
<evidence type="ECO:0000313" key="3">
    <source>
        <dbReference type="EMBL" id="GER92750.1"/>
    </source>
</evidence>
<dbReference type="InterPro" id="IPR014729">
    <property type="entry name" value="Rossmann-like_a/b/a_fold"/>
</dbReference>
<dbReference type="PRINTS" id="PR01438">
    <property type="entry name" value="UNVRSLSTRESS"/>
</dbReference>
<dbReference type="Gene3D" id="3.40.50.620">
    <property type="entry name" value="HUPs"/>
    <property type="match status" value="2"/>
</dbReference>
<proteinExistence type="inferred from homology"/>
<dbReference type="PANTHER" id="PTHR46268">
    <property type="entry name" value="STRESS RESPONSE PROTEIN NHAX"/>
    <property type="match status" value="1"/>
</dbReference>
<comment type="similarity">
    <text evidence="1">Belongs to the universal stress protein A family.</text>
</comment>